<dbReference type="InterPro" id="IPR001867">
    <property type="entry name" value="OmpR/PhoB-type_DNA-bd"/>
</dbReference>
<evidence type="ECO:0000313" key="9">
    <source>
        <dbReference type="Proteomes" id="UP000282597"/>
    </source>
</evidence>
<evidence type="ECO:0000256" key="7">
    <source>
        <dbReference type="ARBA" id="ARBA00023163"/>
    </source>
</evidence>
<keyword evidence="3" id="KW-0597">Phosphoprotein</keyword>
<evidence type="ECO:0000256" key="4">
    <source>
        <dbReference type="ARBA" id="ARBA00023012"/>
    </source>
</evidence>
<dbReference type="SMART" id="SM00862">
    <property type="entry name" value="Trans_reg_C"/>
    <property type="match status" value="1"/>
</dbReference>
<dbReference type="InterPro" id="IPR039420">
    <property type="entry name" value="WalR-like"/>
</dbReference>
<sequence>MKVAVLTKNERLFRLVCDAFAGENVICSSFAEDLALVRELPRQTFSLILIDANHGQYASHHPLSSWRECYSDRRTPVIVIEQFFNIDNLKDTLAAGADDVVFGPVNPRELNARAHILLNRNKARDQGSAKIETNGYVLDKRNGSVFANGQAIRLTSREFAIAWLLFSNLGHFLSRQQISEAIWGNYEDIVGRTLEQHIYKLRKKLDLNETSGVQLKTIYAFGYRLEAIQTEKKSEASASASVASLCY</sequence>
<name>A0A2Z6EU02_9BURK</name>
<dbReference type="CDD" id="cd00383">
    <property type="entry name" value="trans_reg_C"/>
    <property type="match status" value="1"/>
</dbReference>
<keyword evidence="2" id="KW-0963">Cytoplasm</keyword>
<dbReference type="PANTHER" id="PTHR48111:SF35">
    <property type="entry name" value="TRANSCRIPTIONAL REGULATORY PROTEIN QSEB"/>
    <property type="match status" value="1"/>
</dbReference>
<dbReference type="PANTHER" id="PTHR48111">
    <property type="entry name" value="REGULATOR OF RPOS"/>
    <property type="match status" value="1"/>
</dbReference>
<dbReference type="PROSITE" id="PS50110">
    <property type="entry name" value="RESPONSE_REGULATORY"/>
    <property type="match status" value="1"/>
</dbReference>
<keyword evidence="5" id="KW-0805">Transcription regulation</keyword>
<dbReference type="InterPro" id="IPR011006">
    <property type="entry name" value="CheY-like_superfamily"/>
</dbReference>
<reference evidence="8 9" key="1">
    <citation type="journal article" date="2018" name="Microbes Environ.">
        <title>Comparative Genomic Insights into Endofungal Lifestyles of Two Bacterial Endosymbionts, Mycoavidus cysteinexigens and Burkholderia rhizoxinica.</title>
        <authorList>
            <person name="Sharmin D."/>
            <person name="Guo Y."/>
            <person name="Nishizawa T."/>
            <person name="Ohshima S."/>
            <person name="Sato Y."/>
            <person name="Takashima Y."/>
            <person name="Narisawa K."/>
            <person name="Ohta H."/>
        </authorList>
    </citation>
    <scope>NUCLEOTIDE SEQUENCE [LARGE SCALE GENOMIC DNA]</scope>
    <source>
        <strain evidence="8 9">B1-EB</strain>
    </source>
</reference>
<dbReference type="GO" id="GO:0006355">
    <property type="term" value="P:regulation of DNA-templated transcription"/>
    <property type="evidence" value="ECO:0007669"/>
    <property type="project" value="InterPro"/>
</dbReference>
<dbReference type="GO" id="GO:0000156">
    <property type="term" value="F:phosphorelay response regulator activity"/>
    <property type="evidence" value="ECO:0007669"/>
    <property type="project" value="TreeGrafter"/>
</dbReference>
<gene>
    <name evidence="8" type="ORF">MCB1EB_0752</name>
</gene>
<dbReference type="InterPro" id="IPR001789">
    <property type="entry name" value="Sig_transdc_resp-reg_receiver"/>
</dbReference>
<dbReference type="SUPFAM" id="SSF52172">
    <property type="entry name" value="CheY-like"/>
    <property type="match status" value="1"/>
</dbReference>
<keyword evidence="7" id="KW-0804">Transcription</keyword>
<dbReference type="AlphaFoldDB" id="A0A2Z6EU02"/>
<evidence type="ECO:0000256" key="1">
    <source>
        <dbReference type="ARBA" id="ARBA00004496"/>
    </source>
</evidence>
<dbReference type="Gene3D" id="1.10.10.10">
    <property type="entry name" value="Winged helix-like DNA-binding domain superfamily/Winged helix DNA-binding domain"/>
    <property type="match status" value="1"/>
</dbReference>
<comment type="subcellular location">
    <subcellularLocation>
        <location evidence="1">Cytoplasm</location>
    </subcellularLocation>
</comment>
<evidence type="ECO:0000256" key="3">
    <source>
        <dbReference type="ARBA" id="ARBA00022553"/>
    </source>
</evidence>
<proteinExistence type="predicted"/>
<dbReference type="InterPro" id="IPR036388">
    <property type="entry name" value="WH-like_DNA-bd_sf"/>
</dbReference>
<evidence type="ECO:0000313" key="8">
    <source>
        <dbReference type="EMBL" id="BBE08913.1"/>
    </source>
</evidence>
<dbReference type="Gene3D" id="3.40.50.2300">
    <property type="match status" value="1"/>
</dbReference>
<dbReference type="PROSITE" id="PS51755">
    <property type="entry name" value="OMPR_PHOB"/>
    <property type="match status" value="1"/>
</dbReference>
<accession>A0A2Z6EU02</accession>
<dbReference type="GO" id="GO:0005829">
    <property type="term" value="C:cytosol"/>
    <property type="evidence" value="ECO:0007669"/>
    <property type="project" value="TreeGrafter"/>
</dbReference>
<keyword evidence="9" id="KW-1185">Reference proteome</keyword>
<dbReference type="GO" id="GO:0000976">
    <property type="term" value="F:transcription cis-regulatory region binding"/>
    <property type="evidence" value="ECO:0007669"/>
    <property type="project" value="TreeGrafter"/>
</dbReference>
<evidence type="ECO:0000256" key="5">
    <source>
        <dbReference type="ARBA" id="ARBA00023015"/>
    </source>
</evidence>
<evidence type="ECO:0000256" key="6">
    <source>
        <dbReference type="ARBA" id="ARBA00023125"/>
    </source>
</evidence>
<dbReference type="GO" id="GO:0032993">
    <property type="term" value="C:protein-DNA complex"/>
    <property type="evidence" value="ECO:0007669"/>
    <property type="project" value="TreeGrafter"/>
</dbReference>
<protein>
    <submittedName>
        <fullName evidence="8">Two component transcriptional regulator, winged helix family</fullName>
    </submittedName>
</protein>
<keyword evidence="4" id="KW-0902">Two-component regulatory system</keyword>
<dbReference type="SUPFAM" id="SSF46894">
    <property type="entry name" value="C-terminal effector domain of the bipartite response regulators"/>
    <property type="match status" value="1"/>
</dbReference>
<dbReference type="InterPro" id="IPR016032">
    <property type="entry name" value="Sig_transdc_resp-reg_C-effctor"/>
</dbReference>
<keyword evidence="6" id="KW-0238">DNA-binding</keyword>
<dbReference type="Proteomes" id="UP000282597">
    <property type="component" value="Chromosome"/>
</dbReference>
<dbReference type="KEGG" id="mcys:MCB1EB_0752"/>
<organism evidence="8 9">
    <name type="scientific">Mycoavidus cysteinexigens</name>
    <dbReference type="NCBI Taxonomy" id="1553431"/>
    <lineage>
        <taxon>Bacteria</taxon>
        <taxon>Pseudomonadati</taxon>
        <taxon>Pseudomonadota</taxon>
        <taxon>Betaproteobacteria</taxon>
        <taxon>Burkholderiales</taxon>
        <taxon>Burkholderiaceae</taxon>
        <taxon>Mycoavidus</taxon>
    </lineage>
</organism>
<dbReference type="RefSeq" id="WP_026920863.1">
    <property type="nucleotide sequence ID" value="NZ_BSOD01000013.1"/>
</dbReference>
<evidence type="ECO:0000256" key="2">
    <source>
        <dbReference type="ARBA" id="ARBA00022490"/>
    </source>
</evidence>
<dbReference type="EMBL" id="AP018150">
    <property type="protein sequence ID" value="BBE08913.1"/>
    <property type="molecule type" value="Genomic_DNA"/>
</dbReference>
<dbReference type="Pfam" id="PF00486">
    <property type="entry name" value="Trans_reg_C"/>
    <property type="match status" value="1"/>
</dbReference>